<evidence type="ECO:0000313" key="8">
    <source>
        <dbReference type="Proteomes" id="UP000215914"/>
    </source>
</evidence>
<comment type="similarity">
    <text evidence="1 4">Belongs to the glycosyl hydrolase 14 family.</text>
</comment>
<evidence type="ECO:0000256" key="3">
    <source>
        <dbReference type="ARBA" id="ARBA00023326"/>
    </source>
</evidence>
<comment type="catalytic activity">
    <reaction evidence="4">
        <text>Hydrolysis of (1-&gt;4)-alpha-D-glucosidic linkages in polysaccharides so as to remove successive maltose units from the non-reducing ends of the chains.</text>
        <dbReference type="EC" id="3.2.1.2"/>
    </reaction>
</comment>
<dbReference type="PANTHER" id="PTHR31352:SF58">
    <property type="entry name" value="BETA-AMYLASE 2, CHLOROPLASTIC"/>
    <property type="match status" value="1"/>
</dbReference>
<organism evidence="7 8">
    <name type="scientific">Helianthus annuus</name>
    <name type="common">Common sunflower</name>
    <dbReference type="NCBI Taxonomy" id="4232"/>
    <lineage>
        <taxon>Eukaryota</taxon>
        <taxon>Viridiplantae</taxon>
        <taxon>Streptophyta</taxon>
        <taxon>Embryophyta</taxon>
        <taxon>Tracheophyta</taxon>
        <taxon>Spermatophyta</taxon>
        <taxon>Magnoliopsida</taxon>
        <taxon>eudicotyledons</taxon>
        <taxon>Gunneridae</taxon>
        <taxon>Pentapetalae</taxon>
        <taxon>asterids</taxon>
        <taxon>campanulids</taxon>
        <taxon>Asterales</taxon>
        <taxon>Asteraceae</taxon>
        <taxon>Asteroideae</taxon>
        <taxon>Heliantheae alliance</taxon>
        <taxon>Heliantheae</taxon>
        <taxon>Helianthus</taxon>
    </lineage>
</organism>
<dbReference type="GO" id="GO:0005983">
    <property type="term" value="P:starch catabolic process"/>
    <property type="evidence" value="ECO:0000318"/>
    <property type="project" value="GO_Central"/>
</dbReference>
<dbReference type="Proteomes" id="UP000215914">
    <property type="component" value="Chromosome 5"/>
</dbReference>
<protein>
    <recommendedName>
        <fullName evidence="4">Beta-amylase</fullName>
        <ecNumber evidence="4">3.2.1.2</ecNumber>
    </recommendedName>
</protein>
<dbReference type="GO" id="GO:0009507">
    <property type="term" value="C:chloroplast"/>
    <property type="evidence" value="ECO:0000318"/>
    <property type="project" value="GO_Central"/>
</dbReference>
<dbReference type="EMBL" id="MNCJ02000320">
    <property type="protein sequence ID" value="KAF5804831.1"/>
    <property type="molecule type" value="Genomic_DNA"/>
</dbReference>
<proteinExistence type="inferred from homology"/>
<dbReference type="PRINTS" id="PR00750">
    <property type="entry name" value="BETAAMYLASE"/>
</dbReference>
<evidence type="ECO:0000256" key="4">
    <source>
        <dbReference type="RuleBase" id="RU000509"/>
    </source>
</evidence>
<dbReference type="InterPro" id="IPR017853">
    <property type="entry name" value="GH"/>
</dbReference>
<evidence type="ECO:0000256" key="5">
    <source>
        <dbReference type="SAM" id="Phobius"/>
    </source>
</evidence>
<dbReference type="Gene3D" id="3.20.20.80">
    <property type="entry name" value="Glycosidases"/>
    <property type="match status" value="1"/>
</dbReference>
<reference evidence="7" key="2">
    <citation type="submission" date="2017-02" db="EMBL/GenBank/DDBJ databases">
        <title>Sunflower complete genome.</title>
        <authorList>
            <person name="Langlade N."/>
            <person name="Munos S."/>
        </authorList>
    </citation>
    <scope>NUCLEOTIDE SEQUENCE [LARGE SCALE GENOMIC DNA]</scope>
    <source>
        <tissue evidence="7">Leaves</tissue>
    </source>
</reference>
<feature type="transmembrane region" description="Helical" evidence="5">
    <location>
        <begin position="379"/>
        <end position="397"/>
    </location>
</feature>
<dbReference type="InParanoid" id="A0A251UNB6"/>
<reference evidence="6 8" key="1">
    <citation type="journal article" date="2017" name="Nature">
        <title>The sunflower genome provides insights into oil metabolism, flowering and Asterid evolution.</title>
        <authorList>
            <person name="Badouin H."/>
            <person name="Gouzy J."/>
            <person name="Grassa C.J."/>
            <person name="Murat F."/>
            <person name="Staton S.E."/>
            <person name="Cottret L."/>
            <person name="Lelandais-Briere C."/>
            <person name="Owens G.L."/>
            <person name="Carrere S."/>
            <person name="Mayjonade B."/>
            <person name="Legrand L."/>
            <person name="Gill N."/>
            <person name="Kane N.C."/>
            <person name="Bowers J.E."/>
            <person name="Hubner S."/>
            <person name="Bellec A."/>
            <person name="Berard A."/>
            <person name="Berges H."/>
            <person name="Blanchet N."/>
            <person name="Boniface M.C."/>
            <person name="Brunel D."/>
            <person name="Catrice O."/>
            <person name="Chaidir N."/>
            <person name="Claudel C."/>
            <person name="Donnadieu C."/>
            <person name="Faraut T."/>
            <person name="Fievet G."/>
            <person name="Helmstetter N."/>
            <person name="King M."/>
            <person name="Knapp S.J."/>
            <person name="Lai Z."/>
            <person name="Le Paslier M.C."/>
            <person name="Lippi Y."/>
            <person name="Lorenzon L."/>
            <person name="Mandel J.R."/>
            <person name="Marage G."/>
            <person name="Marchand G."/>
            <person name="Marquand E."/>
            <person name="Bret-Mestries E."/>
            <person name="Morien E."/>
            <person name="Nambeesan S."/>
            <person name="Nguyen T."/>
            <person name="Pegot-Espagnet P."/>
            <person name="Pouilly N."/>
            <person name="Raftis F."/>
            <person name="Sallet E."/>
            <person name="Schiex T."/>
            <person name="Thomas J."/>
            <person name="Vandecasteele C."/>
            <person name="Vares D."/>
            <person name="Vear F."/>
            <person name="Vautrin S."/>
            <person name="Crespi M."/>
            <person name="Mangin B."/>
            <person name="Burke J.M."/>
            <person name="Salse J."/>
            <person name="Munos S."/>
            <person name="Vincourt P."/>
            <person name="Rieseberg L.H."/>
            <person name="Langlade N.B."/>
        </authorList>
    </citation>
    <scope>NUCLEOTIDE SEQUENCE [LARGE SCALE GENOMIC DNA]</scope>
    <source>
        <strain evidence="8">cv. SF193</strain>
        <tissue evidence="6">Leaves</tissue>
    </source>
</reference>
<reference evidence="6" key="3">
    <citation type="submission" date="2020-06" db="EMBL/GenBank/DDBJ databases">
        <title>Helianthus annuus Genome sequencing and assembly Release 2.</title>
        <authorList>
            <person name="Gouzy J."/>
            <person name="Langlade N."/>
            <person name="Munos S."/>
        </authorList>
    </citation>
    <scope>NUCLEOTIDE SEQUENCE</scope>
    <source>
        <tissue evidence="6">Leaves</tissue>
    </source>
</reference>
<name>A0A251UNB6_HELAN</name>
<dbReference type="GO" id="GO:0016161">
    <property type="term" value="F:beta-amylase activity"/>
    <property type="evidence" value="ECO:0000318"/>
    <property type="project" value="GO_Central"/>
</dbReference>
<dbReference type="EC" id="3.2.1.2" evidence="4"/>
<dbReference type="PANTHER" id="PTHR31352">
    <property type="entry name" value="BETA-AMYLASE 1, CHLOROPLASTIC"/>
    <property type="match status" value="1"/>
</dbReference>
<dbReference type="SMR" id="A0A251UNB6"/>
<keyword evidence="3 4" id="KW-0624">Polysaccharide degradation</keyword>
<keyword evidence="5" id="KW-0472">Membrane</keyword>
<keyword evidence="4 6" id="KW-0326">Glycosidase</keyword>
<keyword evidence="5" id="KW-1133">Transmembrane helix</keyword>
<gene>
    <name evidence="7" type="ORF">HannXRQ_Chr05g0141081</name>
    <name evidence="6" type="ORF">HanXRQr2_Chr05g0201781</name>
</gene>
<evidence type="ECO:0000313" key="6">
    <source>
        <dbReference type="EMBL" id="KAF5804831.1"/>
    </source>
</evidence>
<sequence length="407" mass="46830">MQCELVYSPDDLMSQLTTLESIGVDGITVNIWWGIVEANKPRDYNWEGYKQLFSIIRQLGFKIQVLMSFHECVVDDAHIPLPKWIKEIGQNNPDIYFKDSVGRRNTETLSWGIDEERVLGDRTAVEVYTDYMRSFRDEFDELFQDLSIFKVEVGLGACGELRYPPSFSGEFQCYDKYLRKSLEKAAETAQDSSWGTPPDCSTFYCDDHDYDSPRGTFFLKWYSQYLIDHGVRVLKMAVPLFEPAQTYVKLSSMHSGYATDNQAERAAGFYDGYDPIGTMLRWHDAHLNFTCVEPDEFVCKVEEAGWVSGIAVSGQNAFPCYDRQGYGKILEVAKPRNDPFDRCIYSFTYRGLDQTLLEQHNLREFELFVKKMHGTQSPSVMICVVTLCAYALSSVFIRPCGKMWFPN</sequence>
<dbReference type="STRING" id="4232.A0A251UNB6"/>
<evidence type="ECO:0000313" key="7">
    <source>
        <dbReference type="EMBL" id="OTG24835.1"/>
    </source>
</evidence>
<keyword evidence="2 4" id="KW-0119">Carbohydrate metabolism</keyword>
<dbReference type="Pfam" id="PF01373">
    <property type="entry name" value="Glyco_hydro_14"/>
    <property type="match status" value="1"/>
</dbReference>
<keyword evidence="8" id="KW-1185">Reference proteome</keyword>
<evidence type="ECO:0000256" key="1">
    <source>
        <dbReference type="ARBA" id="ARBA00005652"/>
    </source>
</evidence>
<dbReference type="AlphaFoldDB" id="A0A251UNB6"/>
<keyword evidence="4 7" id="KW-0378">Hydrolase</keyword>
<keyword evidence="5" id="KW-0812">Transmembrane</keyword>
<accession>A0A251UNB6</accession>
<evidence type="ECO:0000256" key="2">
    <source>
        <dbReference type="ARBA" id="ARBA00023277"/>
    </source>
</evidence>
<dbReference type="InterPro" id="IPR001554">
    <property type="entry name" value="Glyco_hydro_14"/>
</dbReference>
<dbReference type="EMBL" id="CM007894">
    <property type="protein sequence ID" value="OTG24835.1"/>
    <property type="molecule type" value="Genomic_DNA"/>
</dbReference>
<dbReference type="Gramene" id="mRNA:HanXRQr2_Chr05g0201781">
    <property type="protein sequence ID" value="mRNA:HanXRQr2_Chr05g0201781"/>
    <property type="gene ID" value="HanXRQr2_Chr05g0201781"/>
</dbReference>
<dbReference type="SUPFAM" id="SSF51445">
    <property type="entry name" value="(Trans)glycosidases"/>
    <property type="match status" value="1"/>
</dbReference>